<dbReference type="InterPro" id="IPR011990">
    <property type="entry name" value="TPR-like_helical_dom_sf"/>
</dbReference>
<proteinExistence type="predicted"/>
<keyword evidence="1" id="KW-0677">Repeat</keyword>
<dbReference type="InterPro" id="IPR002885">
    <property type="entry name" value="PPR_rpt"/>
</dbReference>
<dbReference type="OrthoDB" id="1909155at2759"/>
<dbReference type="Pfam" id="PF13812">
    <property type="entry name" value="PPR_3"/>
    <property type="match status" value="1"/>
</dbReference>
<dbReference type="PROSITE" id="PS51375">
    <property type="entry name" value="PPR"/>
    <property type="match status" value="1"/>
</dbReference>
<gene>
    <name evidence="3" type="ORF">JKP88DRAFT_266023</name>
</gene>
<dbReference type="PANTHER" id="PTHR47447:SF17">
    <property type="entry name" value="OS12G0638900 PROTEIN"/>
    <property type="match status" value="1"/>
</dbReference>
<reference evidence="3" key="1">
    <citation type="submission" date="2021-02" db="EMBL/GenBank/DDBJ databases">
        <title>First Annotated Genome of the Yellow-green Alga Tribonema minus.</title>
        <authorList>
            <person name="Mahan K.M."/>
        </authorList>
    </citation>
    <scope>NUCLEOTIDE SEQUENCE</scope>
    <source>
        <strain evidence="3">UTEX B ZZ1240</strain>
    </source>
</reference>
<dbReference type="Pfam" id="PF01535">
    <property type="entry name" value="PPR"/>
    <property type="match status" value="1"/>
</dbReference>
<accession>A0A836C6H6</accession>
<protein>
    <recommendedName>
        <fullName evidence="5">Pentacotripeptide-repeat region of PRORP domain-containing protein</fullName>
    </recommendedName>
</protein>
<evidence type="ECO:0008006" key="5">
    <source>
        <dbReference type="Google" id="ProtNLM"/>
    </source>
</evidence>
<keyword evidence="4" id="KW-1185">Reference proteome</keyword>
<evidence type="ECO:0000256" key="1">
    <source>
        <dbReference type="ARBA" id="ARBA00022737"/>
    </source>
</evidence>
<dbReference type="NCBIfam" id="TIGR00756">
    <property type="entry name" value="PPR"/>
    <property type="match status" value="1"/>
</dbReference>
<dbReference type="Gene3D" id="1.25.40.10">
    <property type="entry name" value="Tetratricopeptide repeat domain"/>
    <property type="match status" value="1"/>
</dbReference>
<name>A0A836C6H6_9STRA</name>
<dbReference type="EMBL" id="JAFCMP010000557">
    <property type="protein sequence ID" value="KAG5174910.1"/>
    <property type="molecule type" value="Genomic_DNA"/>
</dbReference>
<evidence type="ECO:0000313" key="3">
    <source>
        <dbReference type="EMBL" id="KAG5174910.1"/>
    </source>
</evidence>
<feature type="repeat" description="PPR" evidence="2">
    <location>
        <begin position="91"/>
        <end position="125"/>
    </location>
</feature>
<dbReference type="PANTHER" id="PTHR47447">
    <property type="entry name" value="OS03G0856100 PROTEIN"/>
    <property type="match status" value="1"/>
</dbReference>
<evidence type="ECO:0000313" key="4">
    <source>
        <dbReference type="Proteomes" id="UP000664859"/>
    </source>
</evidence>
<evidence type="ECO:0000256" key="2">
    <source>
        <dbReference type="PROSITE-ProRule" id="PRU00708"/>
    </source>
</evidence>
<dbReference type="AlphaFoldDB" id="A0A836C6H6"/>
<dbReference type="Proteomes" id="UP000664859">
    <property type="component" value="Unassembled WGS sequence"/>
</dbReference>
<organism evidence="3 4">
    <name type="scientific">Tribonema minus</name>
    <dbReference type="NCBI Taxonomy" id="303371"/>
    <lineage>
        <taxon>Eukaryota</taxon>
        <taxon>Sar</taxon>
        <taxon>Stramenopiles</taxon>
        <taxon>Ochrophyta</taxon>
        <taxon>PX clade</taxon>
        <taxon>Xanthophyceae</taxon>
        <taxon>Tribonematales</taxon>
        <taxon>Tribonemataceae</taxon>
        <taxon>Tribonema</taxon>
    </lineage>
</organism>
<sequence>MALLATAGKNGNWRRALMYLDRQLEERRRAQRTRSCLRTLAASGDGREAQDSDSLRRLYNAAIQAVGRCGQWRVAVSMLYAMDAKHGLAPDAFSYGNAINACVQARRPRVARRLLADMRARGVPRNVVVYTMAMKALGDEPGSDARDVLLLLEEMERVTAAITVCALRADWQAAVALLRDMPLKYGVEPSEETWHAAIHACDRGMAWQQALTLLREMPVPTVTAYNSAMSACSR</sequence>
<comment type="caution">
    <text evidence="3">The sequence shown here is derived from an EMBL/GenBank/DDBJ whole genome shotgun (WGS) entry which is preliminary data.</text>
</comment>